<dbReference type="Pfam" id="PF08592">
    <property type="entry name" value="Anthrone_oxy"/>
    <property type="match status" value="1"/>
</dbReference>
<keyword evidence="4" id="KW-1185">Reference proteome</keyword>
<dbReference type="AlphaFoldDB" id="A0A7W7QPC8"/>
<feature type="region of interest" description="Disordered" evidence="1">
    <location>
        <begin position="167"/>
        <end position="189"/>
    </location>
</feature>
<evidence type="ECO:0000256" key="2">
    <source>
        <dbReference type="SAM" id="Phobius"/>
    </source>
</evidence>
<organism evidence="3 4">
    <name type="scientific">Streptosporangium saharense</name>
    <dbReference type="NCBI Taxonomy" id="1706840"/>
    <lineage>
        <taxon>Bacteria</taxon>
        <taxon>Bacillati</taxon>
        <taxon>Actinomycetota</taxon>
        <taxon>Actinomycetes</taxon>
        <taxon>Streptosporangiales</taxon>
        <taxon>Streptosporangiaceae</taxon>
        <taxon>Streptosporangium</taxon>
    </lineage>
</organism>
<gene>
    <name evidence="3" type="ORF">FHS44_004291</name>
</gene>
<dbReference type="InterPro" id="IPR013901">
    <property type="entry name" value="Anthrone_oxy"/>
</dbReference>
<evidence type="ECO:0000313" key="3">
    <source>
        <dbReference type="EMBL" id="MBB4917183.1"/>
    </source>
</evidence>
<dbReference type="RefSeq" id="WP_184717232.1">
    <property type="nucleotide sequence ID" value="NZ_JACHJP010000004.1"/>
</dbReference>
<reference evidence="3 4" key="1">
    <citation type="submission" date="2020-08" db="EMBL/GenBank/DDBJ databases">
        <title>Genomic Encyclopedia of Type Strains, Phase III (KMG-III): the genomes of soil and plant-associated and newly described type strains.</title>
        <authorList>
            <person name="Whitman W."/>
        </authorList>
    </citation>
    <scope>NUCLEOTIDE SEQUENCE [LARGE SCALE GENOMIC DNA]</scope>
    <source>
        <strain evidence="3 4">CECT 8840</strain>
    </source>
</reference>
<name>A0A7W7QPC8_9ACTN</name>
<comment type="caution">
    <text evidence="3">The sequence shown here is derived from an EMBL/GenBank/DDBJ whole genome shotgun (WGS) entry which is preliminary data.</text>
</comment>
<feature type="transmembrane region" description="Helical" evidence="2">
    <location>
        <begin position="12"/>
        <end position="36"/>
    </location>
</feature>
<keyword evidence="2" id="KW-0812">Transmembrane</keyword>
<sequence length="189" mass="20013">MIKILQTVSLLGATVTTGLMAGLFAAFSYAVMPGLARSHDRTFVEAMQRINVSIVNGWFIVCFLGGLVFTIAALVLHLSTGRELLPWIITALVLYAAMFVITAAVNVPLNDQLARAGHPGDIADLAAVRQAFEARWVTWNVVRAVANVAAFAALTWALVLHGRATAPPAPVQPSGATHAVPYGQAPGTR</sequence>
<protein>
    <submittedName>
        <fullName evidence="3">Putative membrane protein</fullName>
    </submittedName>
</protein>
<keyword evidence="2" id="KW-0472">Membrane</keyword>
<proteinExistence type="predicted"/>
<dbReference type="EMBL" id="JACHJP010000004">
    <property type="protein sequence ID" value="MBB4917183.1"/>
    <property type="molecule type" value="Genomic_DNA"/>
</dbReference>
<keyword evidence="2" id="KW-1133">Transmembrane helix</keyword>
<evidence type="ECO:0000256" key="1">
    <source>
        <dbReference type="SAM" id="MobiDB-lite"/>
    </source>
</evidence>
<feature type="transmembrane region" description="Helical" evidence="2">
    <location>
        <begin position="57"/>
        <end position="78"/>
    </location>
</feature>
<accession>A0A7W7QPC8</accession>
<dbReference type="Proteomes" id="UP000552644">
    <property type="component" value="Unassembled WGS sequence"/>
</dbReference>
<evidence type="ECO:0000313" key="4">
    <source>
        <dbReference type="Proteomes" id="UP000552644"/>
    </source>
</evidence>
<feature type="transmembrane region" description="Helical" evidence="2">
    <location>
        <begin position="84"/>
        <end position="105"/>
    </location>
</feature>